<proteinExistence type="inferred from homology"/>
<feature type="transmembrane region" description="Helical" evidence="6">
    <location>
        <begin position="167"/>
        <end position="190"/>
    </location>
</feature>
<accession>G0N134</accession>
<dbReference type="Proteomes" id="UP000008068">
    <property type="component" value="Unassembled WGS sequence"/>
</dbReference>
<keyword evidence="5 6" id="KW-0472">Membrane</keyword>
<feature type="transmembrane region" description="Helical" evidence="6">
    <location>
        <begin position="29"/>
        <end position="53"/>
    </location>
</feature>
<feature type="transmembrane region" description="Helical" evidence="6">
    <location>
        <begin position="281"/>
        <end position="302"/>
    </location>
</feature>
<keyword evidence="8" id="KW-1185">Reference proteome</keyword>
<feature type="transmembrane region" description="Helical" evidence="6">
    <location>
        <begin position="196"/>
        <end position="216"/>
    </location>
</feature>
<feature type="transmembrane region" description="Helical" evidence="6">
    <location>
        <begin position="254"/>
        <end position="275"/>
    </location>
</feature>
<dbReference type="eggNOG" id="ENOG502TG32">
    <property type="taxonomic scope" value="Eukaryota"/>
</dbReference>
<dbReference type="PANTHER" id="PTHR47631">
    <property type="entry name" value="SERPENTINE RECEPTOR, CLASS E (EPSILON)-RELATED"/>
    <property type="match status" value="1"/>
</dbReference>
<keyword evidence="3 6" id="KW-0812">Transmembrane</keyword>
<keyword evidence="4 6" id="KW-1133">Transmembrane helix</keyword>
<evidence type="ECO:0000256" key="2">
    <source>
        <dbReference type="ARBA" id="ARBA00006803"/>
    </source>
</evidence>
<comment type="similarity">
    <text evidence="2">Belongs to the nematode receptor-like protein sre family.</text>
</comment>
<sequence length="354" mass="41492">MNILLWNTTDFWVPTYVFNDDSYLSWGNIPYFLSVILAMFTCSWLSFYMTIVILEVRKFHGNATYLLACIYACWFENFIGSLVILPYKYGIVHLAAPGRIIEGFENTEDYLILDEITWKSVPILVASFLEWHYLGLINSGFACLLLERTLATLLFSDYESASRKKLSICLVIFHQTSSLLMAFSMIFHIFPLKNLLLMNVFGLVFLVPYLFLLRYYNIRARNNMRLAKNITKNTLAAKFQTEENVRSIHLAFRIFLMIIFFNVTCLVIIFLAIFKVPGERYYFQAAEHIIFFGPIYLVPAVVSTERDWRKRFFYYVPVNKLRIRPENPESEFQVPTVAAQTTAIHFEQLENLWV</sequence>
<dbReference type="OrthoDB" id="5795580at2759"/>
<dbReference type="AlphaFoldDB" id="G0N134"/>
<dbReference type="GO" id="GO:0016020">
    <property type="term" value="C:membrane"/>
    <property type="evidence" value="ECO:0007669"/>
    <property type="project" value="UniProtKB-SubCell"/>
</dbReference>
<dbReference type="Pfam" id="PF03125">
    <property type="entry name" value="Sre"/>
    <property type="match status" value="1"/>
</dbReference>
<dbReference type="EMBL" id="GL379826">
    <property type="protein sequence ID" value="EGT49856.1"/>
    <property type="molecule type" value="Genomic_DNA"/>
</dbReference>
<name>G0N134_CAEBE</name>
<protein>
    <submittedName>
        <fullName evidence="7">CBN-SRE-36 protein</fullName>
    </submittedName>
</protein>
<comment type="subcellular location">
    <subcellularLocation>
        <location evidence="1">Membrane</location>
        <topology evidence="1">Multi-pass membrane protein</topology>
    </subcellularLocation>
</comment>
<dbReference type="HOGENOM" id="CLU_063305_1_0_1"/>
<dbReference type="InParanoid" id="G0N134"/>
<dbReference type="FunCoup" id="G0N134">
    <property type="interactions" value="1899"/>
</dbReference>
<dbReference type="GO" id="GO:0007606">
    <property type="term" value="P:sensory perception of chemical stimulus"/>
    <property type="evidence" value="ECO:0007669"/>
    <property type="project" value="InterPro"/>
</dbReference>
<evidence type="ECO:0000313" key="8">
    <source>
        <dbReference type="Proteomes" id="UP000008068"/>
    </source>
</evidence>
<evidence type="ECO:0000313" key="7">
    <source>
        <dbReference type="EMBL" id="EGT49856.1"/>
    </source>
</evidence>
<evidence type="ECO:0000256" key="5">
    <source>
        <dbReference type="ARBA" id="ARBA00023136"/>
    </source>
</evidence>
<evidence type="ECO:0000256" key="3">
    <source>
        <dbReference type="ARBA" id="ARBA00022692"/>
    </source>
</evidence>
<organism evidence="8">
    <name type="scientific">Caenorhabditis brenneri</name>
    <name type="common">Nematode worm</name>
    <dbReference type="NCBI Taxonomy" id="135651"/>
    <lineage>
        <taxon>Eukaryota</taxon>
        <taxon>Metazoa</taxon>
        <taxon>Ecdysozoa</taxon>
        <taxon>Nematoda</taxon>
        <taxon>Chromadorea</taxon>
        <taxon>Rhabditida</taxon>
        <taxon>Rhabditina</taxon>
        <taxon>Rhabditomorpha</taxon>
        <taxon>Rhabditoidea</taxon>
        <taxon>Rhabditidae</taxon>
        <taxon>Peloderinae</taxon>
        <taxon>Caenorhabditis</taxon>
    </lineage>
</organism>
<dbReference type="OMA" id="WHYVGIV"/>
<evidence type="ECO:0000256" key="4">
    <source>
        <dbReference type="ARBA" id="ARBA00022989"/>
    </source>
</evidence>
<dbReference type="InterPro" id="IPR004151">
    <property type="entry name" value="7TM_GPCR_serpentine_rcpt_Sre"/>
</dbReference>
<reference evidence="8" key="1">
    <citation type="submission" date="2011-07" db="EMBL/GenBank/DDBJ databases">
        <authorList>
            <consortium name="Caenorhabditis brenneri Sequencing and Analysis Consortium"/>
            <person name="Wilson R.K."/>
        </authorList>
    </citation>
    <scope>NUCLEOTIDE SEQUENCE [LARGE SCALE GENOMIC DNA]</scope>
    <source>
        <strain evidence="8">PB2801</strain>
    </source>
</reference>
<gene>
    <name evidence="7" type="primary">Cbn-sre-36</name>
    <name evidence="7" type="ORF">CAEBREN_15077</name>
</gene>
<evidence type="ECO:0000256" key="6">
    <source>
        <dbReference type="SAM" id="Phobius"/>
    </source>
</evidence>
<dbReference type="PANTHER" id="PTHR47631:SF4">
    <property type="entry name" value="SERPENTINE RECEPTOR, CLASS E (EPSILON)"/>
    <property type="match status" value="1"/>
</dbReference>
<evidence type="ECO:0000256" key="1">
    <source>
        <dbReference type="ARBA" id="ARBA00004141"/>
    </source>
</evidence>
<feature type="transmembrane region" description="Helical" evidence="6">
    <location>
        <begin position="65"/>
        <end position="87"/>
    </location>
</feature>